<evidence type="ECO:0000256" key="4">
    <source>
        <dbReference type="ARBA" id="ARBA00022692"/>
    </source>
</evidence>
<comment type="function">
    <text evidence="9">Part of the twin-arginine translocation (Tat) system that transports large folded proteins containing a characteristic twin-arginine motif in their signal peptide across membranes. Together with TatC, TatB is part of a receptor directly interacting with Tat signal peptides. TatB may form an oligomeric binding site that transiently accommodates folded Tat precursor proteins before their translocation.</text>
</comment>
<comment type="subunit">
    <text evidence="9">The Tat system comprises two distinct complexes: a TatABC complex, containing multiple copies of TatA, TatB and TatC subunits, and a separate TatA complex, containing only TatA subunits. Substrates initially bind to the TatABC complex, which probably triggers association of the separate TatA complex to form the active translocon.</text>
</comment>
<keyword evidence="6 9" id="KW-1133">Transmembrane helix</keyword>
<dbReference type="GO" id="GO:0043953">
    <property type="term" value="P:protein transport by the Tat complex"/>
    <property type="evidence" value="ECO:0007669"/>
    <property type="project" value="UniProtKB-UniRule"/>
</dbReference>
<protein>
    <recommendedName>
        <fullName evidence="9">Sec-independent protein translocase protein TatB</fullName>
    </recommendedName>
</protein>
<evidence type="ECO:0000256" key="8">
    <source>
        <dbReference type="ARBA" id="ARBA00023136"/>
    </source>
</evidence>
<dbReference type="NCBIfam" id="TIGR01410">
    <property type="entry name" value="tatB"/>
    <property type="match status" value="1"/>
</dbReference>
<evidence type="ECO:0000256" key="2">
    <source>
        <dbReference type="ARBA" id="ARBA00022448"/>
    </source>
</evidence>
<evidence type="ECO:0000313" key="13">
    <source>
        <dbReference type="Proteomes" id="UP000199065"/>
    </source>
</evidence>
<evidence type="ECO:0000256" key="7">
    <source>
        <dbReference type="ARBA" id="ARBA00023010"/>
    </source>
</evidence>
<dbReference type="HAMAP" id="MF_00237">
    <property type="entry name" value="TatB"/>
    <property type="match status" value="1"/>
</dbReference>
<evidence type="ECO:0000256" key="6">
    <source>
        <dbReference type="ARBA" id="ARBA00022989"/>
    </source>
</evidence>
<keyword evidence="13" id="KW-1185">Reference proteome</keyword>
<dbReference type="EMBL" id="FOPJ01000004">
    <property type="protein sequence ID" value="SFG43491.1"/>
    <property type="molecule type" value="Genomic_DNA"/>
</dbReference>
<keyword evidence="3 9" id="KW-1003">Cell membrane</keyword>
<dbReference type="InterPro" id="IPR003369">
    <property type="entry name" value="TatA/B/E"/>
</dbReference>
<dbReference type="Pfam" id="PF02416">
    <property type="entry name" value="TatA_B_E"/>
    <property type="match status" value="1"/>
</dbReference>
<keyword evidence="4 9" id="KW-0812">Transmembrane</keyword>
<dbReference type="Proteomes" id="UP000199065">
    <property type="component" value="Unassembled WGS sequence"/>
</dbReference>
<dbReference type="NCBIfam" id="NF001212">
    <property type="entry name" value="PRK00182.1"/>
    <property type="match status" value="1"/>
</dbReference>
<dbReference type="STRING" id="185761.SAMN05660282_00870"/>
<sequence length="181" mass="19820">MFSNIGWFEIFGILIVGLIVLGPERLPEVVKDVRAALFAARKAINNAKKELDGEFGQEFEEFKKPIGQLAALQRMGPKAALTKALFDGDGEFLDSFDPRKIMAEDTAGQAYRQSMNAPESYQVQRSSVPMNQQVPPPTPAPPTRPAPTPPQQAAAPQQPAPAPQDPPQPHSRGEFSWDDIT</sequence>
<feature type="transmembrane region" description="Helical" evidence="11">
    <location>
        <begin position="6"/>
        <end position="22"/>
    </location>
</feature>
<dbReference type="GO" id="GO:0033281">
    <property type="term" value="C:TAT protein transport complex"/>
    <property type="evidence" value="ECO:0007669"/>
    <property type="project" value="UniProtKB-UniRule"/>
</dbReference>
<dbReference type="GO" id="GO:0008320">
    <property type="term" value="F:protein transmembrane transporter activity"/>
    <property type="evidence" value="ECO:0007669"/>
    <property type="project" value="UniProtKB-UniRule"/>
</dbReference>
<keyword evidence="7 9" id="KW-0811">Translocation</keyword>
<evidence type="ECO:0000256" key="5">
    <source>
        <dbReference type="ARBA" id="ARBA00022927"/>
    </source>
</evidence>
<organism evidence="12 13">
    <name type="scientific">Corynebacterium spheniscorum</name>
    <dbReference type="NCBI Taxonomy" id="185761"/>
    <lineage>
        <taxon>Bacteria</taxon>
        <taxon>Bacillati</taxon>
        <taxon>Actinomycetota</taxon>
        <taxon>Actinomycetes</taxon>
        <taxon>Mycobacteriales</taxon>
        <taxon>Corynebacteriaceae</taxon>
        <taxon>Corynebacterium</taxon>
    </lineage>
</organism>
<feature type="compositionally biased region" description="Pro residues" evidence="10">
    <location>
        <begin position="158"/>
        <end position="169"/>
    </location>
</feature>
<dbReference type="AlphaFoldDB" id="A0A1I2S0F9"/>
<proteinExistence type="inferred from homology"/>
<feature type="region of interest" description="Disordered" evidence="10">
    <location>
        <begin position="110"/>
        <end position="181"/>
    </location>
</feature>
<dbReference type="PRINTS" id="PR01506">
    <property type="entry name" value="TATBPROTEIN"/>
</dbReference>
<dbReference type="OrthoDB" id="3267321at2"/>
<evidence type="ECO:0000256" key="9">
    <source>
        <dbReference type="HAMAP-Rule" id="MF_00237"/>
    </source>
</evidence>
<keyword evidence="2 9" id="KW-0813">Transport</keyword>
<evidence type="ECO:0000313" key="12">
    <source>
        <dbReference type="EMBL" id="SFG43491.1"/>
    </source>
</evidence>
<evidence type="ECO:0000256" key="1">
    <source>
        <dbReference type="ARBA" id="ARBA00004167"/>
    </source>
</evidence>
<feature type="compositionally biased region" description="Pro residues" evidence="10">
    <location>
        <begin position="134"/>
        <end position="150"/>
    </location>
</feature>
<evidence type="ECO:0000256" key="10">
    <source>
        <dbReference type="SAM" id="MobiDB-lite"/>
    </source>
</evidence>
<name>A0A1I2S0F9_9CORY</name>
<reference evidence="12 13" key="1">
    <citation type="submission" date="2016-10" db="EMBL/GenBank/DDBJ databases">
        <authorList>
            <person name="de Groot N.N."/>
        </authorList>
    </citation>
    <scope>NUCLEOTIDE SEQUENCE [LARGE SCALE GENOMIC DNA]</scope>
    <source>
        <strain>J11</strain>
        <strain evidence="13">PG 39</strain>
    </source>
</reference>
<dbReference type="RefSeq" id="WP_092284813.1">
    <property type="nucleotide sequence ID" value="NZ_FOPJ01000004.1"/>
</dbReference>
<keyword evidence="5 9" id="KW-0653">Protein transport</keyword>
<feature type="compositionally biased region" description="Polar residues" evidence="10">
    <location>
        <begin position="111"/>
        <end position="131"/>
    </location>
</feature>
<gene>
    <name evidence="9" type="primary">tatB</name>
    <name evidence="12" type="ORF">SAMN05660282_00870</name>
</gene>
<evidence type="ECO:0000256" key="3">
    <source>
        <dbReference type="ARBA" id="ARBA00022475"/>
    </source>
</evidence>
<comment type="similarity">
    <text evidence="9">Belongs to the TatB family.</text>
</comment>
<keyword evidence="8 9" id="KW-0472">Membrane</keyword>
<comment type="subcellular location">
    <subcellularLocation>
        <location evidence="9">Cell membrane</location>
        <topology evidence="9">Single-pass membrane protein</topology>
    </subcellularLocation>
    <subcellularLocation>
        <location evidence="1">Membrane</location>
        <topology evidence="1">Single-pass membrane protein</topology>
    </subcellularLocation>
</comment>
<dbReference type="Gene3D" id="1.20.5.3310">
    <property type="match status" value="1"/>
</dbReference>
<evidence type="ECO:0000256" key="11">
    <source>
        <dbReference type="SAM" id="Phobius"/>
    </source>
</evidence>
<dbReference type="InterPro" id="IPR018448">
    <property type="entry name" value="TatB"/>
</dbReference>
<accession>A0A1I2S0F9</accession>